<dbReference type="Gene3D" id="3.40.50.1010">
    <property type="entry name" value="5'-nuclease"/>
    <property type="match status" value="1"/>
</dbReference>
<sequence length="217" mass="24134">MGSAQSTPNPQASQLNAEAPITVWWDVENCLPPSEIDVHSIGWRIRRSLRNLGYQGAVEIIGVIANDTKLPEKVLARLKLPTSGVHIHDCENETGEKQVSDAEIKARMGAWRDLNIHPRNAMIISGDGDFLDSSQSLRDNGYNLKLAYRPGATAEEVLESAPPTNWTWRKLLGLRDKPLKKKKPRSPPPTSPDRERSPSPEAKRFKGNRFAVLLGCK</sequence>
<reference evidence="4" key="2">
    <citation type="submission" date="2025-08" db="UniProtKB">
        <authorList>
            <consortium name="RefSeq"/>
        </authorList>
    </citation>
    <scope>IDENTIFICATION</scope>
    <source>
        <tissue evidence="4">Leaf</tissue>
    </source>
</reference>
<name>A0ABM0VJJ7_CAMSA</name>
<dbReference type="Proteomes" id="UP000694864">
    <property type="component" value="Chromosome 14"/>
</dbReference>
<organism evidence="3 4">
    <name type="scientific">Camelina sativa</name>
    <name type="common">False flax</name>
    <name type="synonym">Myagrum sativum</name>
    <dbReference type="NCBI Taxonomy" id="90675"/>
    <lineage>
        <taxon>Eukaryota</taxon>
        <taxon>Viridiplantae</taxon>
        <taxon>Streptophyta</taxon>
        <taxon>Embryophyta</taxon>
        <taxon>Tracheophyta</taxon>
        <taxon>Spermatophyta</taxon>
        <taxon>Magnoliopsida</taxon>
        <taxon>eudicotyledons</taxon>
        <taxon>Gunneridae</taxon>
        <taxon>Pentapetalae</taxon>
        <taxon>rosids</taxon>
        <taxon>malvids</taxon>
        <taxon>Brassicales</taxon>
        <taxon>Brassicaceae</taxon>
        <taxon>Camelineae</taxon>
        <taxon>Camelina</taxon>
    </lineage>
</organism>
<dbReference type="PANTHER" id="PTHR14379">
    <property type="entry name" value="LIMKAIN B LKAP"/>
    <property type="match status" value="1"/>
</dbReference>
<evidence type="ECO:0000256" key="1">
    <source>
        <dbReference type="SAM" id="MobiDB-lite"/>
    </source>
</evidence>
<dbReference type="Pfam" id="PF01936">
    <property type="entry name" value="NYN"/>
    <property type="match status" value="1"/>
</dbReference>
<dbReference type="RefSeq" id="XP_010457199.1">
    <property type="nucleotide sequence ID" value="XM_010458897.2"/>
</dbReference>
<accession>A0ABM0VJJ7</accession>
<evidence type="ECO:0000313" key="3">
    <source>
        <dbReference type="Proteomes" id="UP000694864"/>
    </source>
</evidence>
<dbReference type="GeneID" id="104738708"/>
<dbReference type="InterPro" id="IPR021139">
    <property type="entry name" value="NYN"/>
</dbReference>
<keyword evidence="3" id="KW-1185">Reference proteome</keyword>
<dbReference type="CDD" id="cd10910">
    <property type="entry name" value="PIN_limkain_b1_N_like"/>
    <property type="match status" value="1"/>
</dbReference>
<feature type="domain" description="NYN" evidence="2">
    <location>
        <begin position="21"/>
        <end position="161"/>
    </location>
</feature>
<proteinExistence type="predicted"/>
<evidence type="ECO:0000259" key="2">
    <source>
        <dbReference type="Pfam" id="PF01936"/>
    </source>
</evidence>
<protein>
    <submittedName>
        <fullName evidence="4">Uncharacterized protein LOC104738708</fullName>
    </submittedName>
</protein>
<dbReference type="InterPro" id="IPR024768">
    <property type="entry name" value="Marf1"/>
</dbReference>
<dbReference type="PANTHER" id="PTHR14379:SF3">
    <property type="entry name" value="MEIOSIS REGULATOR AND MRNA STABILITY FACTOR 1"/>
    <property type="match status" value="1"/>
</dbReference>
<feature type="compositionally biased region" description="Basic and acidic residues" evidence="1">
    <location>
        <begin position="192"/>
        <end position="204"/>
    </location>
</feature>
<gene>
    <name evidence="4" type="primary">LOC104738708</name>
</gene>
<feature type="region of interest" description="Disordered" evidence="1">
    <location>
        <begin position="176"/>
        <end position="206"/>
    </location>
</feature>
<reference evidence="3" key="1">
    <citation type="journal article" date="2014" name="Nat. Commun.">
        <title>The emerging biofuel crop Camelina sativa retains a highly undifferentiated hexaploid genome structure.</title>
        <authorList>
            <person name="Kagale S."/>
            <person name="Koh C."/>
            <person name="Nixon J."/>
            <person name="Bollina V."/>
            <person name="Clarke W.E."/>
            <person name="Tuteja R."/>
            <person name="Spillane C."/>
            <person name="Robinson S.J."/>
            <person name="Links M.G."/>
            <person name="Clarke C."/>
            <person name="Higgins E.E."/>
            <person name="Huebert T."/>
            <person name="Sharpe A.G."/>
            <person name="Parkin I.A."/>
        </authorList>
    </citation>
    <scope>NUCLEOTIDE SEQUENCE [LARGE SCALE GENOMIC DNA]</scope>
    <source>
        <strain evidence="3">cv. DH55</strain>
    </source>
</reference>
<evidence type="ECO:0000313" key="4">
    <source>
        <dbReference type="RefSeq" id="XP_010457199.1"/>
    </source>
</evidence>